<dbReference type="Gene3D" id="3.10.129.110">
    <property type="entry name" value="Polyketide synthase dehydratase"/>
    <property type="match status" value="1"/>
</dbReference>
<evidence type="ECO:0000256" key="3">
    <source>
        <dbReference type="PROSITE-ProRule" id="PRU01363"/>
    </source>
</evidence>
<dbReference type="InterPro" id="IPR049900">
    <property type="entry name" value="PKS_mFAS_DH"/>
</dbReference>
<dbReference type="PROSITE" id="PS52019">
    <property type="entry name" value="PKS_MFAS_DH"/>
    <property type="match status" value="1"/>
</dbReference>
<dbReference type="SMART" id="SM00822">
    <property type="entry name" value="PKS_KR"/>
    <property type="match status" value="1"/>
</dbReference>
<dbReference type="EMBL" id="BMRE01000077">
    <property type="protein sequence ID" value="GGU81554.1"/>
    <property type="molecule type" value="Genomic_DNA"/>
</dbReference>
<evidence type="ECO:0000259" key="4">
    <source>
        <dbReference type="PROSITE" id="PS52019"/>
    </source>
</evidence>
<dbReference type="Gene3D" id="3.40.50.720">
    <property type="entry name" value="NAD(P)-binding Rossmann-like Domain"/>
    <property type="match status" value="1"/>
</dbReference>
<sequence length="796" mass="84915">MDTVDTPVQPYSLRLVPRPAVSRFPERDPLPAGALVLTDDAGIADQVRAIAAHEVTVVLVPDAAATWDEGMVTDLVTSAGPVSDQLCVITSVRCAAWPTAPRPSLLALQEAAFVALKQRAGSAHENSSVTFLVLDRFDGGTPHPHCALLTGMAKSVSWELPATQVHAVVTDDIDLAAALARLRAESGCGRGLPIAYYRTGSAPAVRWEERLLPLEEPSHAVENPAVTGPVVVAVGGARGITARCLEGMSPPPSTLWLLGSTEPDTMVAQSAEIGDLSGADYVRAKRHEDPGAHIGGLRATYDRCRRSRESLATIAALRERIGVDRVHYLGCDVTDPAAVRRAAGTIAATTPRIDLLLNGAGVSGARRLRTKDLSTFRRVRDTKIMGYHNLRAAFHDPAPLAWCHFSSVAGAFGLPGEIDYGPANDMLNAAARCESGRTTSAAECAIGWSLWGESGTGPRRGFTDYTARTGQLGLISDAEGQRIFTTLVSPNHLGRHASPVLLGEAEWQLAGSRFPGLVADRARLPYLGSPSHTEQDDTVWRLDLSRHEHLHGHVRQSRTLVPGALVLELAANVTDHLTGGALVDRFRDVRFKAPVAIDPHLAEYTLAASFTPADPGAGVVRATVRSHLGTGNRGRRVEHVEVLVPVGNTADSALTPARPRQLSVRRAPATMSMSGLFDQIRDLRITTDTTSARWEPSLPRHESFAAHRIPWLLVDALLQTACATGTPHRYATPHSIAELRLHTGDNDLTLAAQAKTRIRLHVTHAGGVADGIASTDDGSPLVTLSGLVLSGRDGMS</sequence>
<keyword evidence="6" id="KW-1185">Reference proteome</keyword>
<dbReference type="SUPFAM" id="SSF51735">
    <property type="entry name" value="NAD(P)-binding Rossmann-fold domains"/>
    <property type="match status" value="1"/>
</dbReference>
<dbReference type="InterPro" id="IPR050091">
    <property type="entry name" value="PKS_NRPS_Biosynth_Enz"/>
</dbReference>
<feature type="active site" description="Proton acceptor; for dehydratase activity" evidence="3">
    <location>
        <position position="553"/>
    </location>
</feature>
<accession>A0ABQ2VDM5</accession>
<feature type="region of interest" description="C-terminal hotdog fold" evidence="3">
    <location>
        <begin position="662"/>
        <end position="796"/>
    </location>
</feature>
<dbReference type="Pfam" id="PF08659">
    <property type="entry name" value="KR"/>
    <property type="match status" value="1"/>
</dbReference>
<evidence type="ECO:0000256" key="2">
    <source>
        <dbReference type="ARBA" id="ARBA00022553"/>
    </source>
</evidence>
<evidence type="ECO:0000313" key="5">
    <source>
        <dbReference type="EMBL" id="GGU81554.1"/>
    </source>
</evidence>
<feature type="active site" description="Proton donor; for dehydratase activity" evidence="3">
    <location>
        <position position="715"/>
    </location>
</feature>
<evidence type="ECO:0000313" key="6">
    <source>
        <dbReference type="Proteomes" id="UP000649573"/>
    </source>
</evidence>
<dbReference type="InterPro" id="IPR057326">
    <property type="entry name" value="KR_dom"/>
</dbReference>
<organism evidence="5 6">
    <name type="scientific">Lentzea flava</name>
    <dbReference type="NCBI Taxonomy" id="103732"/>
    <lineage>
        <taxon>Bacteria</taxon>
        <taxon>Bacillati</taxon>
        <taxon>Actinomycetota</taxon>
        <taxon>Actinomycetes</taxon>
        <taxon>Pseudonocardiales</taxon>
        <taxon>Pseudonocardiaceae</taxon>
        <taxon>Lentzea</taxon>
    </lineage>
</organism>
<keyword evidence="2" id="KW-0597">Phosphoprotein</keyword>
<feature type="region of interest" description="N-terminal hotdog fold" evidence="3">
    <location>
        <begin position="524"/>
        <end position="651"/>
    </location>
</feature>
<feature type="domain" description="PKS/mFAS DH" evidence="4">
    <location>
        <begin position="524"/>
        <end position="796"/>
    </location>
</feature>
<proteinExistence type="predicted"/>
<dbReference type="Pfam" id="PF21089">
    <property type="entry name" value="PKS_DH_N"/>
    <property type="match status" value="1"/>
</dbReference>
<name>A0ABQ2VDM5_9PSEU</name>
<dbReference type="PANTHER" id="PTHR43775:SF37">
    <property type="entry name" value="SI:DKEY-61P9.11"/>
    <property type="match status" value="1"/>
</dbReference>
<reference evidence="6" key="1">
    <citation type="journal article" date="2019" name="Int. J. Syst. Evol. Microbiol.">
        <title>The Global Catalogue of Microorganisms (GCM) 10K type strain sequencing project: providing services to taxonomists for standard genome sequencing and annotation.</title>
        <authorList>
            <consortium name="The Broad Institute Genomics Platform"/>
            <consortium name="The Broad Institute Genome Sequencing Center for Infectious Disease"/>
            <person name="Wu L."/>
            <person name="Ma J."/>
        </authorList>
    </citation>
    <scope>NUCLEOTIDE SEQUENCE [LARGE SCALE GENOMIC DNA]</scope>
    <source>
        <strain evidence="6">JCM 3296</strain>
    </source>
</reference>
<gene>
    <name evidence="5" type="ORF">GCM10010178_85310</name>
</gene>
<dbReference type="PANTHER" id="PTHR43775">
    <property type="entry name" value="FATTY ACID SYNTHASE"/>
    <property type="match status" value="1"/>
</dbReference>
<dbReference type="InterPro" id="IPR049552">
    <property type="entry name" value="PKS_DH_N"/>
</dbReference>
<dbReference type="InterPro" id="IPR042104">
    <property type="entry name" value="PKS_dehydratase_sf"/>
</dbReference>
<dbReference type="InterPro" id="IPR036291">
    <property type="entry name" value="NAD(P)-bd_dom_sf"/>
</dbReference>
<keyword evidence="1" id="KW-0596">Phosphopantetheine</keyword>
<protein>
    <recommendedName>
        <fullName evidence="4">PKS/mFAS DH domain-containing protein</fullName>
    </recommendedName>
</protein>
<dbReference type="Proteomes" id="UP000649573">
    <property type="component" value="Unassembled WGS sequence"/>
</dbReference>
<dbReference type="InterPro" id="IPR013968">
    <property type="entry name" value="PKS_KR"/>
</dbReference>
<evidence type="ECO:0000256" key="1">
    <source>
        <dbReference type="ARBA" id="ARBA00022450"/>
    </source>
</evidence>
<comment type="caution">
    <text evidence="5">The sequence shown here is derived from an EMBL/GenBank/DDBJ whole genome shotgun (WGS) entry which is preliminary data.</text>
</comment>